<feature type="region of interest" description="Disordered" evidence="1">
    <location>
        <begin position="1"/>
        <end position="76"/>
    </location>
</feature>
<dbReference type="EMBL" id="JYFE01000068">
    <property type="protein sequence ID" value="KIT14653.1"/>
    <property type="molecule type" value="Genomic_DNA"/>
</dbReference>
<gene>
    <name evidence="2" type="ORF">jaqu_35950</name>
</gene>
<accession>A0A0D1D3F5</accession>
<reference evidence="2 3" key="1">
    <citation type="submission" date="2015-02" db="EMBL/GenBank/DDBJ databases">
        <title>Genome Sequence of Jannaschia aquimarina DSM28248, a member of the Roseobacter clade.</title>
        <authorList>
            <person name="Voget S."/>
            <person name="Daniel R."/>
        </authorList>
    </citation>
    <scope>NUCLEOTIDE SEQUENCE [LARGE SCALE GENOMIC DNA]</scope>
    <source>
        <strain evidence="2 3">GSW-M26</strain>
    </source>
</reference>
<evidence type="ECO:0000313" key="2">
    <source>
        <dbReference type="EMBL" id="KIT14653.1"/>
    </source>
</evidence>
<feature type="compositionally biased region" description="Acidic residues" evidence="1">
    <location>
        <begin position="1"/>
        <end position="12"/>
    </location>
</feature>
<feature type="compositionally biased region" description="Pro residues" evidence="1">
    <location>
        <begin position="139"/>
        <end position="148"/>
    </location>
</feature>
<organism evidence="2 3">
    <name type="scientific">Jannaschia aquimarina</name>
    <dbReference type="NCBI Taxonomy" id="935700"/>
    <lineage>
        <taxon>Bacteria</taxon>
        <taxon>Pseudomonadati</taxon>
        <taxon>Pseudomonadota</taxon>
        <taxon>Alphaproteobacteria</taxon>
        <taxon>Rhodobacterales</taxon>
        <taxon>Roseobacteraceae</taxon>
        <taxon>Jannaschia</taxon>
    </lineage>
</organism>
<feature type="compositionally biased region" description="Acidic residues" evidence="1">
    <location>
        <begin position="35"/>
        <end position="47"/>
    </location>
</feature>
<dbReference type="Proteomes" id="UP000032232">
    <property type="component" value="Unassembled WGS sequence"/>
</dbReference>
<comment type="caution">
    <text evidence="2">The sequence shown here is derived from an EMBL/GenBank/DDBJ whole genome shotgun (WGS) entry which is preliminary data.</text>
</comment>
<evidence type="ECO:0000256" key="1">
    <source>
        <dbReference type="SAM" id="MobiDB-lite"/>
    </source>
</evidence>
<protein>
    <submittedName>
        <fullName evidence="2">Uncharacterized protein</fullName>
    </submittedName>
</protein>
<evidence type="ECO:0000313" key="3">
    <source>
        <dbReference type="Proteomes" id="UP000032232"/>
    </source>
</evidence>
<dbReference type="PATRIC" id="fig|935700.4.peg.3706"/>
<proteinExistence type="predicted"/>
<name>A0A0D1D3F5_9RHOB</name>
<feature type="compositionally biased region" description="Acidic residues" evidence="1">
    <location>
        <begin position="116"/>
        <end position="131"/>
    </location>
</feature>
<keyword evidence="3" id="KW-1185">Reference proteome</keyword>
<dbReference type="RefSeq" id="WP_043920355.1">
    <property type="nucleotide sequence ID" value="NZ_JYFE01000068.1"/>
</dbReference>
<sequence>MSDEIEDDDTTENEIVVVGTVDDDGGGGGTRPPPDDEPDDPDEDDTPEIVVTARRPSEGQEDFADDNNPFNDGEAPTADTVLAWLEWLSELGAVDSFFLVERDPDDPSAGYTGEYVTDDGDQYAFESDGEDNYGQYQEPSPPPPPPQGPQLGYLDEFDWIQSDDPNVHLF</sequence>
<dbReference type="AlphaFoldDB" id="A0A0D1D3F5"/>
<feature type="region of interest" description="Disordered" evidence="1">
    <location>
        <begin position="102"/>
        <end position="153"/>
    </location>
</feature>